<dbReference type="GO" id="GO:0005886">
    <property type="term" value="C:plasma membrane"/>
    <property type="evidence" value="ECO:0007669"/>
    <property type="project" value="UniProtKB-SubCell"/>
</dbReference>
<dbReference type="EMBL" id="JBGFUD010006558">
    <property type="protein sequence ID" value="MFH4981070.1"/>
    <property type="molecule type" value="Genomic_DNA"/>
</dbReference>
<name>A0ABD6ENH0_9BILA</name>
<feature type="transmembrane region" description="Helical" evidence="12">
    <location>
        <begin position="174"/>
        <end position="197"/>
    </location>
</feature>
<gene>
    <name evidence="13" type="ORF">AB6A40_007779</name>
</gene>
<dbReference type="PANTHER" id="PTHR23516">
    <property type="entry name" value="SAM (S-ADENOSYL METHIONINE) TRANSPORTER"/>
    <property type="match status" value="1"/>
</dbReference>
<feature type="transmembrane region" description="Helical" evidence="12">
    <location>
        <begin position="85"/>
        <end position="107"/>
    </location>
</feature>
<keyword evidence="5" id="KW-1003">Cell membrane</keyword>
<evidence type="ECO:0000256" key="7">
    <source>
        <dbReference type="ARBA" id="ARBA00022989"/>
    </source>
</evidence>
<dbReference type="Pfam" id="PF05631">
    <property type="entry name" value="MFS_5"/>
    <property type="match status" value="1"/>
</dbReference>
<evidence type="ECO:0000256" key="11">
    <source>
        <dbReference type="ARBA" id="ARBA00032555"/>
    </source>
</evidence>
<evidence type="ECO:0000256" key="6">
    <source>
        <dbReference type="ARBA" id="ARBA00022692"/>
    </source>
</evidence>
<keyword evidence="7 12" id="KW-1133">Transmembrane helix</keyword>
<evidence type="ECO:0000313" key="13">
    <source>
        <dbReference type="EMBL" id="MFH4981070.1"/>
    </source>
</evidence>
<sequence>MSREGLTFNGLAYAWAISLTSLSMYITFKSRRSWFSREIAQQNSEFRSLQRTFLFPSLLIYLADSIQAPYLYLLYYSYGFQPAQIAVLYVVGLTMNLVSTIITIHILSRFGRKLTCLCCIASGSLACLMKFSDNYLVLLIGRLLDGFSAALLVTPFHQWYGHEHVLSYDFPKEWLASTFSTLSTAAAFLSVGAGFIAEFSELGSSVTAFPFFIAILFQIAGGSYIIKYWPENRLASEYRVRLLKQFSSALSIFKKEPIVLVVCIIHTFFESTIQLFIFVWTPVLLHSKRVFSHRISYGGVYAAFMSSTLLGNLIHRLTQKRCSVTNILCLSTAVALIAFIFSYAIVPYDLHLWTARKFFFMFILFCIFEFACGLYLPAMSKLQQELAPPEHRTSLLAILRIPLTLLASLGILGFSLPVVDSKGEIQQITEWRILLMGCVLISLCTVSALLLSVAMGRRIADDYGDHFFISFQRSNTLPVNAEDAERLRTISLS</sequence>
<comment type="subcellular location">
    <subcellularLocation>
        <location evidence="2">Cell membrane</location>
        <topology evidence="2">Multi-pass membrane protein</topology>
    </subcellularLocation>
</comment>
<keyword evidence="6 12" id="KW-0812">Transmembrane</keyword>
<protein>
    <recommendedName>
        <fullName evidence="3">Molybdate-anion transporter</fullName>
    </recommendedName>
    <alternativeName>
        <fullName evidence="10">Major facilitator superfamily domain-containing protein 5</fullName>
    </alternativeName>
    <alternativeName>
        <fullName evidence="11">Molybdate transporter 2 homolog</fullName>
    </alternativeName>
</protein>
<feature type="transmembrane region" description="Helical" evidence="12">
    <location>
        <begin position="327"/>
        <end position="346"/>
    </location>
</feature>
<dbReference type="InterPro" id="IPR008509">
    <property type="entry name" value="MOT2/MFSD5"/>
</dbReference>
<evidence type="ECO:0000256" key="3">
    <source>
        <dbReference type="ARBA" id="ARBA00021242"/>
    </source>
</evidence>
<dbReference type="Proteomes" id="UP001608902">
    <property type="component" value="Unassembled WGS sequence"/>
</dbReference>
<reference evidence="13 14" key="1">
    <citation type="submission" date="2024-08" db="EMBL/GenBank/DDBJ databases">
        <title>Gnathostoma spinigerum genome.</title>
        <authorList>
            <person name="Gonzalez-Bertolin B."/>
            <person name="Monzon S."/>
            <person name="Zaballos A."/>
            <person name="Jimenez P."/>
            <person name="Dekumyoy P."/>
            <person name="Varona S."/>
            <person name="Cuesta I."/>
            <person name="Sumanam S."/>
            <person name="Adisakwattana P."/>
            <person name="Gasser R.B."/>
            <person name="Hernandez-Gonzalez A."/>
            <person name="Young N.D."/>
            <person name="Perteguer M.J."/>
        </authorList>
    </citation>
    <scope>NUCLEOTIDE SEQUENCE [LARGE SCALE GENOMIC DNA]</scope>
    <source>
        <strain evidence="13">AL3</strain>
        <tissue evidence="13">Liver</tissue>
    </source>
</reference>
<evidence type="ECO:0000256" key="5">
    <source>
        <dbReference type="ARBA" id="ARBA00022475"/>
    </source>
</evidence>
<dbReference type="InterPro" id="IPR036259">
    <property type="entry name" value="MFS_trans_sf"/>
</dbReference>
<evidence type="ECO:0000256" key="9">
    <source>
        <dbReference type="ARBA" id="ARBA00023136"/>
    </source>
</evidence>
<evidence type="ECO:0000256" key="12">
    <source>
        <dbReference type="SAM" id="Phobius"/>
    </source>
</evidence>
<comment type="caution">
    <text evidence="13">The sequence shown here is derived from an EMBL/GenBank/DDBJ whole genome shotgun (WGS) entry which is preliminary data.</text>
</comment>
<evidence type="ECO:0000256" key="1">
    <source>
        <dbReference type="ARBA" id="ARBA00003019"/>
    </source>
</evidence>
<proteinExistence type="predicted"/>
<feature type="transmembrane region" description="Helical" evidence="12">
    <location>
        <begin position="358"/>
        <end position="376"/>
    </location>
</feature>
<evidence type="ECO:0000256" key="4">
    <source>
        <dbReference type="ARBA" id="ARBA00022448"/>
    </source>
</evidence>
<keyword evidence="8" id="KW-0406">Ion transport</keyword>
<feature type="transmembrane region" description="Helical" evidence="12">
    <location>
        <begin position="12"/>
        <end position="28"/>
    </location>
</feature>
<feature type="transmembrane region" description="Helical" evidence="12">
    <location>
        <begin position="397"/>
        <end position="419"/>
    </location>
</feature>
<feature type="transmembrane region" description="Helical" evidence="12">
    <location>
        <begin position="258"/>
        <end position="283"/>
    </location>
</feature>
<dbReference type="AlphaFoldDB" id="A0ABD6ENH0"/>
<feature type="transmembrane region" description="Helical" evidence="12">
    <location>
        <begin position="431"/>
        <end position="451"/>
    </location>
</feature>
<dbReference type="SUPFAM" id="SSF103473">
    <property type="entry name" value="MFS general substrate transporter"/>
    <property type="match status" value="1"/>
</dbReference>
<dbReference type="Gene3D" id="1.20.1250.20">
    <property type="entry name" value="MFS general substrate transporter like domains"/>
    <property type="match status" value="1"/>
</dbReference>
<comment type="function">
    <text evidence="1">Mediates high-affinity intracellular uptake of the rare oligo-element molybdenum.</text>
</comment>
<feature type="transmembrane region" description="Helical" evidence="12">
    <location>
        <begin position="295"/>
        <end position="315"/>
    </location>
</feature>
<feature type="transmembrane region" description="Helical" evidence="12">
    <location>
        <begin position="53"/>
        <end position="73"/>
    </location>
</feature>
<keyword evidence="9 12" id="KW-0472">Membrane</keyword>
<dbReference type="PANTHER" id="PTHR23516:SF1">
    <property type="entry name" value="MOLYBDATE-ANION TRANSPORTER"/>
    <property type="match status" value="1"/>
</dbReference>
<keyword evidence="4" id="KW-0813">Transport</keyword>
<evidence type="ECO:0000256" key="2">
    <source>
        <dbReference type="ARBA" id="ARBA00004651"/>
    </source>
</evidence>
<organism evidence="13 14">
    <name type="scientific">Gnathostoma spinigerum</name>
    <dbReference type="NCBI Taxonomy" id="75299"/>
    <lineage>
        <taxon>Eukaryota</taxon>
        <taxon>Metazoa</taxon>
        <taxon>Ecdysozoa</taxon>
        <taxon>Nematoda</taxon>
        <taxon>Chromadorea</taxon>
        <taxon>Rhabditida</taxon>
        <taxon>Spirurina</taxon>
        <taxon>Gnathostomatomorpha</taxon>
        <taxon>Gnathostomatoidea</taxon>
        <taxon>Gnathostomatidae</taxon>
        <taxon>Gnathostoma</taxon>
    </lineage>
</organism>
<keyword evidence="14" id="KW-1185">Reference proteome</keyword>
<evidence type="ECO:0000256" key="10">
    <source>
        <dbReference type="ARBA" id="ARBA00030646"/>
    </source>
</evidence>
<evidence type="ECO:0000313" key="14">
    <source>
        <dbReference type="Proteomes" id="UP001608902"/>
    </source>
</evidence>
<accession>A0ABD6ENH0</accession>
<feature type="transmembrane region" description="Helical" evidence="12">
    <location>
        <begin position="209"/>
        <end position="229"/>
    </location>
</feature>
<dbReference type="GO" id="GO:0006811">
    <property type="term" value="P:monoatomic ion transport"/>
    <property type="evidence" value="ECO:0007669"/>
    <property type="project" value="UniProtKB-KW"/>
</dbReference>
<evidence type="ECO:0000256" key="8">
    <source>
        <dbReference type="ARBA" id="ARBA00023065"/>
    </source>
</evidence>